<dbReference type="Pfam" id="PF13906">
    <property type="entry name" value="AA_permease_C"/>
    <property type="match status" value="1"/>
</dbReference>
<feature type="domain" description="Amino acid permease/ SLC12A" evidence="6">
    <location>
        <begin position="69"/>
        <end position="324"/>
    </location>
</feature>
<accession>A0A8S3ZA94</accession>
<dbReference type="GO" id="GO:0005886">
    <property type="term" value="C:plasma membrane"/>
    <property type="evidence" value="ECO:0007669"/>
    <property type="project" value="TreeGrafter"/>
</dbReference>
<organism evidence="8 9">
    <name type="scientific">Candidula unifasciata</name>
    <dbReference type="NCBI Taxonomy" id="100452"/>
    <lineage>
        <taxon>Eukaryota</taxon>
        <taxon>Metazoa</taxon>
        <taxon>Spiralia</taxon>
        <taxon>Lophotrochozoa</taxon>
        <taxon>Mollusca</taxon>
        <taxon>Gastropoda</taxon>
        <taxon>Heterobranchia</taxon>
        <taxon>Euthyneura</taxon>
        <taxon>Panpulmonata</taxon>
        <taxon>Eupulmonata</taxon>
        <taxon>Stylommatophora</taxon>
        <taxon>Helicina</taxon>
        <taxon>Helicoidea</taxon>
        <taxon>Geomitridae</taxon>
        <taxon>Candidula</taxon>
    </lineage>
</organism>
<keyword evidence="4 5" id="KW-0472">Membrane</keyword>
<feature type="domain" description="Cationic amino acid transporter C-terminal" evidence="7">
    <location>
        <begin position="600"/>
        <end position="650"/>
    </location>
</feature>
<sequence length="688" mass="74833">METYVLNNHHSIFISTGARTCLRSGESRGCILMAKLLHIISRKRPLENTASRGKGGGAELEKCLSTVDLISLGVGSCCGAGMYLTAGIIASTKAGLGGVVSLFLAGLVSVLTGCHYAELAGMCPETSGSAYMYAYVTVGELSAFVIGWGLIVEYVIGTAAAAVALSETFDSLVNKEISTFINSNLDKVGLPHVDVIAAIVCLLLMWLLASGAQMSARVNNILNGLNFVSWAVFIGAAYSLGSRTNWTDHGGFLPFGYQGVLTAIPTAYYAFVGFDGLATTGAECKTPVTSIPISIISSIVINIVVFTSVVIGLTLNVPYKYFAHVCPKRHTAVRATILSGLVATFLAAFVQLHLLIELVLIGTLLAYVIVTFITLIIRFTDIGHVTSSASDKSASAKELTETTPIISSCVIKRKSSDTNLNQLKEDGAKQTVNRQNSGNNEKVYENGEVINLAYEDDERQIYPRRNSANSHFKKYDECKEVVTEALNDYKEISYMFNQSTSLFDVAEPSSPTSRNILTKEWCCTNLDNVTFYLSRHIVVYLLIFYGCLTSMCTILANCFAQIVARNFLVIALLAVLMITVSSLAVFLMFVPQIKRTGDGFRTPLVPLLTVITAGVNIYLMVSLSWMTWLLFLAWLFVGLGIYFLYSTRHSSLNTPRVESSSDLESTEIELLNIPDTNEKENAPLLHSH</sequence>
<feature type="transmembrane region" description="Helical" evidence="5">
    <location>
        <begin position="568"/>
        <end position="590"/>
    </location>
</feature>
<feature type="transmembrane region" description="Helical" evidence="5">
    <location>
        <begin position="130"/>
        <end position="148"/>
    </location>
</feature>
<comment type="subcellular location">
    <subcellularLocation>
        <location evidence="1">Membrane</location>
        <topology evidence="1">Multi-pass membrane protein</topology>
    </subcellularLocation>
</comment>
<evidence type="ECO:0000256" key="5">
    <source>
        <dbReference type="SAM" id="Phobius"/>
    </source>
</evidence>
<name>A0A8S3ZA94_9EUPU</name>
<feature type="transmembrane region" description="Helical" evidence="5">
    <location>
        <begin position="602"/>
        <end position="619"/>
    </location>
</feature>
<feature type="transmembrane region" description="Helical" evidence="5">
    <location>
        <begin position="291"/>
        <end position="319"/>
    </location>
</feature>
<comment type="caution">
    <text evidence="8">The sequence shown here is derived from an EMBL/GenBank/DDBJ whole genome shotgun (WGS) entry which is preliminary data.</text>
</comment>
<dbReference type="GO" id="GO:0015171">
    <property type="term" value="F:amino acid transmembrane transporter activity"/>
    <property type="evidence" value="ECO:0007669"/>
    <property type="project" value="TreeGrafter"/>
</dbReference>
<evidence type="ECO:0000256" key="1">
    <source>
        <dbReference type="ARBA" id="ARBA00004141"/>
    </source>
</evidence>
<reference evidence="8" key="1">
    <citation type="submission" date="2021-04" db="EMBL/GenBank/DDBJ databases">
        <authorList>
            <consortium name="Molecular Ecology Group"/>
        </authorList>
    </citation>
    <scope>NUCLEOTIDE SEQUENCE</scope>
</reference>
<feature type="transmembrane region" description="Helical" evidence="5">
    <location>
        <begin position="221"/>
        <end position="240"/>
    </location>
</feature>
<dbReference type="InterPro" id="IPR004841">
    <property type="entry name" value="AA-permease/SLC12A_dom"/>
</dbReference>
<feature type="transmembrane region" description="Helical" evidence="5">
    <location>
        <begin position="96"/>
        <end position="118"/>
    </location>
</feature>
<feature type="transmembrane region" description="Helical" evidence="5">
    <location>
        <begin position="331"/>
        <end position="352"/>
    </location>
</feature>
<evidence type="ECO:0000259" key="7">
    <source>
        <dbReference type="Pfam" id="PF13906"/>
    </source>
</evidence>
<gene>
    <name evidence="8" type="ORF">CUNI_LOCUS9500</name>
</gene>
<feature type="transmembrane region" description="Helical" evidence="5">
    <location>
        <begin position="69"/>
        <end position="90"/>
    </location>
</feature>
<evidence type="ECO:0000256" key="2">
    <source>
        <dbReference type="ARBA" id="ARBA00022692"/>
    </source>
</evidence>
<feature type="transmembrane region" description="Helical" evidence="5">
    <location>
        <begin position="537"/>
        <end position="562"/>
    </location>
</feature>
<dbReference type="EMBL" id="CAJHNH020001657">
    <property type="protein sequence ID" value="CAG5123942.1"/>
    <property type="molecule type" value="Genomic_DNA"/>
</dbReference>
<feature type="transmembrane region" description="Helical" evidence="5">
    <location>
        <begin position="193"/>
        <end position="209"/>
    </location>
</feature>
<dbReference type="Gene3D" id="1.20.1740.10">
    <property type="entry name" value="Amino acid/polyamine transporter I"/>
    <property type="match status" value="2"/>
</dbReference>
<dbReference type="Proteomes" id="UP000678393">
    <property type="component" value="Unassembled WGS sequence"/>
</dbReference>
<evidence type="ECO:0000256" key="4">
    <source>
        <dbReference type="ARBA" id="ARBA00023136"/>
    </source>
</evidence>
<protein>
    <recommendedName>
        <fullName evidence="10">Cationic amino acid transporter</fullName>
    </recommendedName>
</protein>
<evidence type="ECO:0000256" key="3">
    <source>
        <dbReference type="ARBA" id="ARBA00022989"/>
    </source>
</evidence>
<evidence type="ECO:0000259" key="6">
    <source>
        <dbReference type="Pfam" id="PF00324"/>
    </source>
</evidence>
<feature type="transmembrane region" description="Helical" evidence="5">
    <location>
        <begin position="252"/>
        <end position="271"/>
    </location>
</feature>
<feature type="transmembrane region" description="Helical" evidence="5">
    <location>
        <begin position="358"/>
        <end position="377"/>
    </location>
</feature>
<evidence type="ECO:0000313" key="8">
    <source>
        <dbReference type="EMBL" id="CAG5123942.1"/>
    </source>
</evidence>
<feature type="transmembrane region" description="Helical" evidence="5">
    <location>
        <begin position="625"/>
        <end position="645"/>
    </location>
</feature>
<dbReference type="PANTHER" id="PTHR43243:SF17">
    <property type="entry name" value="CATIONIC AMINO ACID TRANSPORTER-RELATED"/>
    <property type="match status" value="1"/>
</dbReference>
<evidence type="ECO:0000313" key="9">
    <source>
        <dbReference type="Proteomes" id="UP000678393"/>
    </source>
</evidence>
<keyword evidence="3 5" id="KW-1133">Transmembrane helix</keyword>
<keyword evidence="9" id="KW-1185">Reference proteome</keyword>
<dbReference type="PANTHER" id="PTHR43243">
    <property type="entry name" value="INNER MEMBRANE TRANSPORTER YGJI-RELATED"/>
    <property type="match status" value="1"/>
</dbReference>
<evidence type="ECO:0008006" key="10">
    <source>
        <dbReference type="Google" id="ProtNLM"/>
    </source>
</evidence>
<dbReference type="OrthoDB" id="3900342at2759"/>
<dbReference type="Pfam" id="PF00324">
    <property type="entry name" value="AA_permease"/>
    <property type="match status" value="1"/>
</dbReference>
<dbReference type="InterPro" id="IPR029485">
    <property type="entry name" value="CAT_C"/>
</dbReference>
<proteinExistence type="predicted"/>
<dbReference type="AlphaFoldDB" id="A0A8S3ZA94"/>
<keyword evidence="2 5" id="KW-0812">Transmembrane</keyword>